<sequence length="83" mass="9000">MRDTATKERATFTLSPAAKGLAESCSEQAGLSQSAWVEKAIVYYALRESGPTFQPDDQTFTEALADEEEAALADDEFHQRGAA</sequence>
<comment type="caution">
    <text evidence="1">The sequence shown here is derived from an EMBL/GenBank/DDBJ whole genome shotgun (WGS) entry which is preliminary data.</text>
</comment>
<protein>
    <recommendedName>
        <fullName evidence="3">CopG family transcriptional regulator</fullName>
    </recommendedName>
</protein>
<dbReference type="RefSeq" id="WP_394304382.1">
    <property type="nucleotide sequence ID" value="NZ_JBHMQT010000076.1"/>
</dbReference>
<reference evidence="1 2" key="1">
    <citation type="submission" date="2024-09" db="EMBL/GenBank/DDBJ databases">
        <authorList>
            <person name="Sun Q."/>
            <person name="Mori K."/>
        </authorList>
    </citation>
    <scope>NUCLEOTIDE SEQUENCE [LARGE SCALE GENOMIC DNA]</scope>
    <source>
        <strain evidence="1 2">TBRC 1851</strain>
    </source>
</reference>
<evidence type="ECO:0008006" key="3">
    <source>
        <dbReference type="Google" id="ProtNLM"/>
    </source>
</evidence>
<name>A0ABV6UDY6_9ACTN</name>
<evidence type="ECO:0000313" key="2">
    <source>
        <dbReference type="Proteomes" id="UP001589870"/>
    </source>
</evidence>
<dbReference type="Proteomes" id="UP001589870">
    <property type="component" value="Unassembled WGS sequence"/>
</dbReference>
<evidence type="ECO:0000313" key="1">
    <source>
        <dbReference type="EMBL" id="MFC0866393.1"/>
    </source>
</evidence>
<proteinExistence type="predicted"/>
<gene>
    <name evidence="1" type="ORF">ACFHYQ_29280</name>
</gene>
<accession>A0ABV6UDY6</accession>
<keyword evidence="2" id="KW-1185">Reference proteome</keyword>
<organism evidence="1 2">
    <name type="scientific">Sphaerimonospora cavernae</name>
    <dbReference type="NCBI Taxonomy" id="1740611"/>
    <lineage>
        <taxon>Bacteria</taxon>
        <taxon>Bacillati</taxon>
        <taxon>Actinomycetota</taxon>
        <taxon>Actinomycetes</taxon>
        <taxon>Streptosporangiales</taxon>
        <taxon>Streptosporangiaceae</taxon>
        <taxon>Sphaerimonospora</taxon>
    </lineage>
</organism>
<dbReference type="EMBL" id="JBHMQT010000076">
    <property type="protein sequence ID" value="MFC0866393.1"/>
    <property type="molecule type" value="Genomic_DNA"/>
</dbReference>